<evidence type="ECO:0000313" key="2">
    <source>
        <dbReference type="EMBL" id="TWF71511.1"/>
    </source>
</evidence>
<name>A0A561S9H2_9ACTN</name>
<dbReference type="EMBL" id="VIWT01000009">
    <property type="protein sequence ID" value="TWF71511.1"/>
    <property type="molecule type" value="Genomic_DNA"/>
</dbReference>
<dbReference type="CDD" id="cd00293">
    <property type="entry name" value="USP-like"/>
    <property type="match status" value="1"/>
</dbReference>
<evidence type="ECO:0000259" key="1">
    <source>
        <dbReference type="Pfam" id="PF00582"/>
    </source>
</evidence>
<dbReference type="AlphaFoldDB" id="A0A561S9H2"/>
<proteinExistence type="predicted"/>
<keyword evidence="3" id="KW-1185">Reference proteome</keyword>
<dbReference type="Pfam" id="PF00582">
    <property type="entry name" value="Usp"/>
    <property type="match status" value="1"/>
</dbReference>
<gene>
    <name evidence="2" type="ORF">FHX73_19141</name>
</gene>
<protein>
    <submittedName>
        <fullName evidence="2">Nucleotide-binding universal stress UspA family protein</fullName>
    </submittedName>
</protein>
<dbReference type="Gene3D" id="3.40.50.12370">
    <property type="match status" value="1"/>
</dbReference>
<dbReference type="Proteomes" id="UP000317940">
    <property type="component" value="Unassembled WGS sequence"/>
</dbReference>
<sequence length="114" mass="12017">MELVLVHAWRPPGGERSFRRHPDARGLAEVREAAAGRLDEALRSALAGAGPGTAVRGALVRGRPRRVLVAVTDRGADLLVVGAGRGLLRRGLRRSVTAHCLRHAGCPVLTVPGP</sequence>
<evidence type="ECO:0000313" key="3">
    <source>
        <dbReference type="Proteomes" id="UP000317940"/>
    </source>
</evidence>
<organism evidence="2 3">
    <name type="scientific">Kitasatospora viridis</name>
    <dbReference type="NCBI Taxonomy" id="281105"/>
    <lineage>
        <taxon>Bacteria</taxon>
        <taxon>Bacillati</taxon>
        <taxon>Actinomycetota</taxon>
        <taxon>Actinomycetes</taxon>
        <taxon>Kitasatosporales</taxon>
        <taxon>Streptomycetaceae</taxon>
        <taxon>Kitasatospora</taxon>
    </lineage>
</organism>
<feature type="domain" description="UspA" evidence="1">
    <location>
        <begin position="2"/>
        <end position="112"/>
    </location>
</feature>
<dbReference type="SUPFAM" id="SSF52402">
    <property type="entry name" value="Adenine nucleotide alpha hydrolases-like"/>
    <property type="match status" value="1"/>
</dbReference>
<dbReference type="InterPro" id="IPR006016">
    <property type="entry name" value="UspA"/>
</dbReference>
<accession>A0A561S9H2</accession>
<reference evidence="2 3" key="1">
    <citation type="submission" date="2019-06" db="EMBL/GenBank/DDBJ databases">
        <title>Sequencing the genomes of 1000 actinobacteria strains.</title>
        <authorList>
            <person name="Klenk H.-P."/>
        </authorList>
    </citation>
    <scope>NUCLEOTIDE SEQUENCE [LARGE SCALE GENOMIC DNA]</scope>
    <source>
        <strain evidence="2 3">DSM 44826</strain>
    </source>
</reference>
<comment type="caution">
    <text evidence="2">The sequence shown here is derived from an EMBL/GenBank/DDBJ whole genome shotgun (WGS) entry which is preliminary data.</text>
</comment>